<reference evidence="5" key="1">
    <citation type="journal article" date="2020" name="Fungal Divers.">
        <title>Resolving the Mortierellaceae phylogeny through synthesis of multi-gene phylogenetics and phylogenomics.</title>
        <authorList>
            <person name="Vandepol N."/>
            <person name="Liber J."/>
            <person name="Desiro A."/>
            <person name="Na H."/>
            <person name="Kennedy M."/>
            <person name="Barry K."/>
            <person name="Grigoriev I.V."/>
            <person name="Miller A.N."/>
            <person name="O'Donnell K."/>
            <person name="Stajich J.E."/>
            <person name="Bonito G."/>
        </authorList>
    </citation>
    <scope>NUCLEOTIDE SEQUENCE</scope>
    <source>
        <strain evidence="5">BC1065</strain>
    </source>
</reference>
<feature type="region of interest" description="Disordered" evidence="4">
    <location>
        <begin position="467"/>
        <end position="559"/>
    </location>
</feature>
<organism evidence="5 6">
    <name type="scientific">Actinomortierella ambigua</name>
    <dbReference type="NCBI Taxonomy" id="1343610"/>
    <lineage>
        <taxon>Eukaryota</taxon>
        <taxon>Fungi</taxon>
        <taxon>Fungi incertae sedis</taxon>
        <taxon>Mucoromycota</taxon>
        <taxon>Mortierellomycotina</taxon>
        <taxon>Mortierellomycetes</taxon>
        <taxon>Mortierellales</taxon>
        <taxon>Mortierellaceae</taxon>
        <taxon>Actinomortierella</taxon>
    </lineage>
</organism>
<feature type="compositionally biased region" description="Basic residues" evidence="4">
    <location>
        <begin position="506"/>
        <end position="515"/>
    </location>
</feature>
<feature type="region of interest" description="Disordered" evidence="4">
    <location>
        <begin position="1"/>
        <end position="174"/>
    </location>
</feature>
<dbReference type="AlphaFoldDB" id="A0A9P6Q0Y2"/>
<feature type="compositionally biased region" description="Basic and acidic residues" evidence="4">
    <location>
        <begin position="485"/>
        <end position="505"/>
    </location>
</feature>
<evidence type="ECO:0000313" key="5">
    <source>
        <dbReference type="EMBL" id="KAG0256599.1"/>
    </source>
</evidence>
<feature type="coiled-coil region" evidence="3">
    <location>
        <begin position="357"/>
        <end position="398"/>
    </location>
</feature>
<dbReference type="InterPro" id="IPR028211">
    <property type="entry name" value="Ntr2"/>
</dbReference>
<dbReference type="PANTHER" id="PTHR12214:SF0">
    <property type="entry name" value="LD29489P"/>
    <property type="match status" value="1"/>
</dbReference>
<sequence>MNDNLTSMFTPRKNRNIRKKVVVDDDDETQRTVTEPTTSLSVSAQEDEAAISPTASPAIKAKKPKKKMPASTLSFGGDDEEGEEVIAVKKSAASRRMAQAIQSRKEGGGGGDPTALAHLQQDIQSIGSRASVSTSASYSKEALEELKRSTMSRSATKIITNEDDSMAGSSGVEEDEAKLLELKFPSQYGGSSTVIPDAEAIYRAKKARERARLGLDHRDEEDFISLVGGSDDKVVEPKNTRLVREEDDENDDGETEFDRDESEKLTLGSKNQRMAARMKRENMKQLIEDMDEEEDEDEEETRQWEMLQIRQAGLSSSGRKDRKQMRAAAPVHRSIAIPELAPIPSLGEVKGRLASQLHQLRETHAMHSKQLDQVRHELAALKMNAVDDEEAMEKASARYTFFQELKSYGRNLAAFFDEKFPELEAIETEFRQLVVDRTQLVVQRRARDLLDDLAEFAVVVNDAEGGTTAAMGAKDNGDDDQEPDEFGRSRKVDPAERRRQRQADRARRRKARLAKRTQDRDGASGVTNDAEKAVVSNPSSSSRHSNDYEGLSTDDEVGAGDERDLMDAFGELDERLSNLLKDVGEDFRTMMAVKKHFQAWKTDYYADYTKAYGGLLLPMVFDFYIRHELCLWNPFRLHQDFSDQAWHQIVSSYSIVHPSSSSNGSRMDLDSGRPYMDDDDDEEDMDQTLINRVVAKSICPKVQQLLSMGGVDLYSTKQVKHIRAILEQLQDYVDAGKEPKMAQILKTVQDRVLETAQAHRAQFVQAAQPLTPRRILTSEGLVARDRYLWRTLGLFRNLMSLRRVVVPKDVLYTHVVDGLLHDCLLRLLEDDDMHLETKYKMIYEALPADLRAQERHAFIERLARQT</sequence>
<dbReference type="GO" id="GO:0000390">
    <property type="term" value="P:spliceosomal complex disassembly"/>
    <property type="evidence" value="ECO:0007669"/>
    <property type="project" value="InterPro"/>
</dbReference>
<dbReference type="Proteomes" id="UP000807716">
    <property type="component" value="Unassembled WGS sequence"/>
</dbReference>
<dbReference type="GO" id="GO:0003677">
    <property type="term" value="F:DNA binding"/>
    <property type="evidence" value="ECO:0007669"/>
    <property type="project" value="InterPro"/>
</dbReference>
<evidence type="ECO:0000256" key="2">
    <source>
        <dbReference type="ARBA" id="ARBA00023242"/>
    </source>
</evidence>
<feature type="compositionally biased region" description="Polar residues" evidence="4">
    <location>
        <begin position="31"/>
        <end position="44"/>
    </location>
</feature>
<keyword evidence="6" id="KW-1185">Reference proteome</keyword>
<evidence type="ECO:0008006" key="7">
    <source>
        <dbReference type="Google" id="ProtNLM"/>
    </source>
</evidence>
<dbReference type="PANTHER" id="PTHR12214">
    <property type="entry name" value="GC-RICH SEQUENCE DNA-BINDING FACTOR"/>
    <property type="match status" value="1"/>
</dbReference>
<feature type="compositionally biased region" description="Polar residues" evidence="4">
    <location>
        <begin position="149"/>
        <end position="159"/>
    </location>
</feature>
<evidence type="ECO:0000256" key="4">
    <source>
        <dbReference type="SAM" id="MobiDB-lite"/>
    </source>
</evidence>
<dbReference type="OrthoDB" id="429427at2759"/>
<gene>
    <name evidence="5" type="ORF">DFQ27_005645</name>
</gene>
<dbReference type="GO" id="GO:0071008">
    <property type="term" value="C:U2-type post-mRNA release spliceosomal complex"/>
    <property type="evidence" value="ECO:0007669"/>
    <property type="project" value="InterPro"/>
</dbReference>
<comment type="caution">
    <text evidence="5">The sequence shown here is derived from an EMBL/GenBank/DDBJ whole genome shotgun (WGS) entry which is preliminary data.</text>
</comment>
<dbReference type="EMBL" id="JAAAJB010000402">
    <property type="protein sequence ID" value="KAG0256599.1"/>
    <property type="molecule type" value="Genomic_DNA"/>
</dbReference>
<accession>A0A9P6Q0Y2</accession>
<keyword evidence="3" id="KW-0175">Coiled coil</keyword>
<proteinExistence type="predicted"/>
<comment type="subcellular location">
    <subcellularLocation>
        <location evidence="1">Nucleus</location>
    </subcellularLocation>
</comment>
<feature type="region of interest" description="Disordered" evidence="4">
    <location>
        <begin position="237"/>
        <end position="277"/>
    </location>
</feature>
<dbReference type="Pfam" id="PF15458">
    <property type="entry name" value="NTR2"/>
    <property type="match status" value="1"/>
</dbReference>
<evidence type="ECO:0000256" key="3">
    <source>
        <dbReference type="SAM" id="Coils"/>
    </source>
</evidence>
<evidence type="ECO:0000313" key="6">
    <source>
        <dbReference type="Proteomes" id="UP000807716"/>
    </source>
</evidence>
<evidence type="ECO:0000256" key="1">
    <source>
        <dbReference type="ARBA" id="ARBA00004123"/>
    </source>
</evidence>
<feature type="compositionally biased region" description="Low complexity" evidence="4">
    <location>
        <begin position="125"/>
        <end position="140"/>
    </location>
</feature>
<feature type="compositionally biased region" description="Acidic residues" evidence="4">
    <location>
        <begin position="245"/>
        <end position="260"/>
    </location>
</feature>
<feature type="region of interest" description="Disordered" evidence="4">
    <location>
        <begin position="657"/>
        <end position="682"/>
    </location>
</feature>
<protein>
    <recommendedName>
        <fullName evidence="7">GCF C-terminal domain-containing protein</fullName>
    </recommendedName>
</protein>
<name>A0A9P6Q0Y2_9FUNG</name>
<dbReference type="InterPro" id="IPR012890">
    <property type="entry name" value="GCFC2-like"/>
</dbReference>
<keyword evidence="2" id="KW-0539">Nucleus</keyword>